<sequence>MKNPTIPEVEPQFEKEIDPFQQQEKKTPTLSARRRSSIFEETLTPDPSVCRLLLDIISEDEHTVKESVHFVLSKNQLIPVVAYTFDVLESQIQLSIEEEGYCGRFCNDSTQTLNEIFIGNVNILKLDVEKVNLLKDSYKISPEPYNREEIDEMLDKKLNISDQIDAYTKQEDDALLLMKTYKSELIDAYSKSVADALLDEKLNISDQIDAYTKQKDDALLLLKADKSELIDAYSKTESDALLDDKQNISDQIDAYNKQKDDALLLLKANKTELDNYVELNSTQNIVGQKQFGIIGVSSISKQNQNNGSILLAGGYDMLVSSLVSQPQLQEVRDIASGKSKGYVFATKDEMNTRMEDQENVAKLSIGDNLYIVDKQVMDYWRDGIILRALETELPDMSNFMTILGAATGGGNAKTDLSFSENTLMPAKNSSFITTNNDEIIIGQKTFNITFHSVGIIVQNYDNNSVVRADGGVKAMQDITASVDFSNYYNKSQTYSKTETDQKLSLQLNISDQIDAYTRGEDDALLLLKVDKIQLIDAHTKGETGNILYNKANSGVSYSEQEDDALLLLKADKTQLIDTFSYTKGEDDAVLLLKVDITQLIETYTKGETNNLLNNNADSGVKYTKRDDDALLLLKANQSTTYIKIQTDYLISQIEVGDVDLNGYMTLGIAQIINANKTFNNARRFVSSIDGMATITGASFVKSGADDSIVLPGAGSSKIISEFVDTPTDLSNYYTKTQTNSKTETYNKFVGLERSIQQTLIGRLKYVSPFGEAYYETQDPVANIYLTQSEVDAKLTNYAITVNSQEIIGTKTININVNAAVFIKTGKDDTSVLLAGGEEALIPSFAKQKLVEINFFAGSSPHVANFRFGTDGKVTIVIITLTGIAYLAGAASAYINVTYPEVN</sequence>
<reference evidence="2 3" key="1">
    <citation type="submission" date="2019-03" db="EMBL/GenBank/DDBJ databases">
        <title>Single cell metagenomics reveals metabolic interactions within the superorganism composed of flagellate Streblomastix strix and complex community of Bacteroidetes bacteria on its surface.</title>
        <authorList>
            <person name="Treitli S.C."/>
            <person name="Kolisko M."/>
            <person name="Husnik F."/>
            <person name="Keeling P."/>
            <person name="Hampl V."/>
        </authorList>
    </citation>
    <scope>NUCLEOTIDE SEQUENCE [LARGE SCALE GENOMIC DNA]</scope>
    <source>
        <strain evidence="2">ST1C</strain>
    </source>
</reference>
<protein>
    <submittedName>
        <fullName evidence="2">Uncharacterized protein</fullName>
    </submittedName>
</protein>
<dbReference type="EMBL" id="SNRW01000497">
    <property type="protein sequence ID" value="KAA6400805.1"/>
    <property type="molecule type" value="Genomic_DNA"/>
</dbReference>
<gene>
    <name evidence="2" type="ORF">EZS28_003667</name>
</gene>
<name>A0A5J4X2B2_9EUKA</name>
<feature type="compositionally biased region" description="Basic and acidic residues" evidence="1">
    <location>
        <begin position="12"/>
        <end position="27"/>
    </location>
</feature>
<accession>A0A5J4X2B2</accession>
<dbReference type="AlphaFoldDB" id="A0A5J4X2B2"/>
<evidence type="ECO:0000256" key="1">
    <source>
        <dbReference type="SAM" id="MobiDB-lite"/>
    </source>
</evidence>
<organism evidence="2 3">
    <name type="scientific">Streblomastix strix</name>
    <dbReference type="NCBI Taxonomy" id="222440"/>
    <lineage>
        <taxon>Eukaryota</taxon>
        <taxon>Metamonada</taxon>
        <taxon>Preaxostyla</taxon>
        <taxon>Oxymonadida</taxon>
        <taxon>Streblomastigidae</taxon>
        <taxon>Streblomastix</taxon>
    </lineage>
</organism>
<evidence type="ECO:0000313" key="2">
    <source>
        <dbReference type="EMBL" id="KAA6400805.1"/>
    </source>
</evidence>
<feature type="region of interest" description="Disordered" evidence="1">
    <location>
        <begin position="1"/>
        <end position="32"/>
    </location>
</feature>
<proteinExistence type="predicted"/>
<evidence type="ECO:0000313" key="3">
    <source>
        <dbReference type="Proteomes" id="UP000324800"/>
    </source>
</evidence>
<dbReference type="Proteomes" id="UP000324800">
    <property type="component" value="Unassembled WGS sequence"/>
</dbReference>
<comment type="caution">
    <text evidence="2">The sequence shown here is derived from an EMBL/GenBank/DDBJ whole genome shotgun (WGS) entry which is preliminary data.</text>
</comment>